<evidence type="ECO:0000313" key="4">
    <source>
        <dbReference type="Proteomes" id="UP000225706"/>
    </source>
</evidence>
<feature type="region of interest" description="Disordered" evidence="1">
    <location>
        <begin position="1"/>
        <end position="88"/>
    </location>
</feature>
<reference evidence="4" key="1">
    <citation type="journal article" date="2017" name="bioRxiv">
        <title>Comparative analysis of the genomes of Stylophora pistillata and Acropora digitifera provides evidence for extensive differences between species of corals.</title>
        <authorList>
            <person name="Voolstra C.R."/>
            <person name="Li Y."/>
            <person name="Liew Y.J."/>
            <person name="Baumgarten S."/>
            <person name="Zoccola D."/>
            <person name="Flot J.-F."/>
            <person name="Tambutte S."/>
            <person name="Allemand D."/>
            <person name="Aranda M."/>
        </authorList>
    </citation>
    <scope>NUCLEOTIDE SEQUENCE [LARGE SCALE GENOMIC DNA]</scope>
</reference>
<organism evidence="3 4">
    <name type="scientific">Stylophora pistillata</name>
    <name type="common">Smooth cauliflower coral</name>
    <dbReference type="NCBI Taxonomy" id="50429"/>
    <lineage>
        <taxon>Eukaryota</taxon>
        <taxon>Metazoa</taxon>
        <taxon>Cnidaria</taxon>
        <taxon>Anthozoa</taxon>
        <taxon>Hexacorallia</taxon>
        <taxon>Scleractinia</taxon>
        <taxon>Astrocoeniina</taxon>
        <taxon>Pocilloporidae</taxon>
        <taxon>Stylophora</taxon>
    </lineage>
</organism>
<comment type="caution">
    <text evidence="3">The sequence shown here is derived from an EMBL/GenBank/DDBJ whole genome shotgun (WGS) entry which is preliminary data.</text>
</comment>
<accession>A0A2B4SM23</accession>
<protein>
    <recommendedName>
        <fullName evidence="2">TET-Associated Glycosyltransferase domain-containing protein</fullName>
    </recommendedName>
</protein>
<feature type="region of interest" description="Disordered" evidence="1">
    <location>
        <begin position="113"/>
        <end position="166"/>
    </location>
</feature>
<proteinExistence type="predicted"/>
<gene>
    <name evidence="3" type="ORF">AWC38_SpisGene5296</name>
</gene>
<feature type="compositionally biased region" description="Acidic residues" evidence="1">
    <location>
        <begin position="132"/>
        <end position="144"/>
    </location>
</feature>
<feature type="domain" description="TET-Associated Glycosyltransferase" evidence="2">
    <location>
        <begin position="272"/>
        <end position="362"/>
    </location>
</feature>
<feature type="compositionally biased region" description="Basic and acidic residues" evidence="1">
    <location>
        <begin position="182"/>
        <end position="210"/>
    </location>
</feature>
<keyword evidence="4" id="KW-1185">Reference proteome</keyword>
<name>A0A2B4SM23_STYPI</name>
<dbReference type="AlphaFoldDB" id="A0A2B4SM23"/>
<dbReference type="Pfam" id="PF20691">
    <property type="entry name" value="TAGT"/>
    <property type="match status" value="1"/>
</dbReference>
<evidence type="ECO:0000259" key="2">
    <source>
        <dbReference type="Pfam" id="PF20691"/>
    </source>
</evidence>
<feature type="compositionally biased region" description="Polar residues" evidence="1">
    <location>
        <begin position="118"/>
        <end position="131"/>
    </location>
</feature>
<feature type="compositionally biased region" description="Basic and acidic residues" evidence="1">
    <location>
        <begin position="7"/>
        <end position="25"/>
    </location>
</feature>
<evidence type="ECO:0000256" key="1">
    <source>
        <dbReference type="SAM" id="MobiDB-lite"/>
    </source>
</evidence>
<feature type="compositionally biased region" description="Basic and acidic residues" evidence="1">
    <location>
        <begin position="32"/>
        <end position="60"/>
    </location>
</feature>
<dbReference type="InterPro" id="IPR049100">
    <property type="entry name" value="TAGT"/>
</dbReference>
<dbReference type="Proteomes" id="UP000225706">
    <property type="component" value="Unassembled WGS sequence"/>
</dbReference>
<sequence>MSMPPKQDTRKSGCKEPEESVKNITERAGGLKIKDSHGKDTKQGNDRTPENKSKGNETKRGPRRKLKLTLNDGEYMKDHPWEPARPGNMSDYMAESAVYTEIKGKACRQELEEVLQIDESSNTEGSETEASANEDTDKDLGDEGSENHSSNNKDMKSGGSEAKASPKMQWFKSISEENLTPHVKEVVDKQRKKDEPKDKPDLPSEEKESFRAYSLPPPQKSPQNPNIWFLDCEYTCKVHLPDNTSHWLHDSGKSGKRIRAIKPDKINKRRWIYTPSFRRAKIALLDWPEDQILNSRNTIRILVVRTTEFEEYFKYCGEKFHIISQPNYEIGAGYPRLWIQKIAQRLKWNFIWMIDDSVRCFYEYHPRKRNYI</sequence>
<feature type="region of interest" description="Disordered" evidence="1">
    <location>
        <begin position="181"/>
        <end position="222"/>
    </location>
</feature>
<dbReference type="EMBL" id="LSMT01000058">
    <property type="protein sequence ID" value="PFX29930.1"/>
    <property type="molecule type" value="Genomic_DNA"/>
</dbReference>
<evidence type="ECO:0000313" key="3">
    <source>
        <dbReference type="EMBL" id="PFX29930.1"/>
    </source>
</evidence>
<dbReference type="OrthoDB" id="5985770at2759"/>